<sequence>MGTAGAEEKLPGWNYEKLTPDFDAEVGSPPLLAKVWPRSFFLAANDIESRAYRFVKAIFKYLAAVNLTPVPVSGHPIYTSSQDVSVIVPTIDPDPSTFQDALLTWYDNGPREIIIVTTQAYLSQVRDLVDDALKNVSGKSVKQSGEVVKAVAIPRVNIFSITRASKRKQLAHGISQAGGRIVVLCDDDVFWPTSDVNDHGFLSRVLACFEDARVGGVGTLQRARPPTVDAQEHSIFEPEPSYGQATSAPNSVTRTIAEELAAWRLCQRNFSIAGTQFLDGSITCLSGRTAAYRASVLKDEAFIRQFTHDLWRGKQLLDSGDDTFITRWLYSHGWRVRIQMDSEARIETTVAKDWRKFGKQMLRWTRNSRRSYLRCLFGIPGIWR</sequence>
<dbReference type="eggNOG" id="KOG2571">
    <property type="taxonomic scope" value="Eukaryota"/>
</dbReference>
<name>W9X0H2_9EURO</name>
<dbReference type="HOGENOM" id="CLU_019940_0_0_1"/>
<evidence type="ECO:0000256" key="2">
    <source>
        <dbReference type="ARBA" id="ARBA00022676"/>
    </source>
</evidence>
<proteinExistence type="predicted"/>
<keyword evidence="9" id="KW-1185">Reference proteome</keyword>
<evidence type="ECO:0000313" key="9">
    <source>
        <dbReference type="Proteomes" id="UP000019471"/>
    </source>
</evidence>
<dbReference type="STRING" id="1182543.W9X0H2"/>
<dbReference type="SUPFAM" id="SSF53448">
    <property type="entry name" value="Nucleotide-diphospho-sugar transferases"/>
    <property type="match status" value="1"/>
</dbReference>
<keyword evidence="5" id="KW-1133">Transmembrane helix</keyword>
<evidence type="ECO:0000256" key="7">
    <source>
        <dbReference type="ARBA" id="ARBA00023180"/>
    </source>
</evidence>
<keyword evidence="7" id="KW-0325">Glycoprotein</keyword>
<evidence type="ECO:0008006" key="10">
    <source>
        <dbReference type="Google" id="ProtNLM"/>
    </source>
</evidence>
<dbReference type="RefSeq" id="XP_007742271.1">
    <property type="nucleotide sequence ID" value="XM_007744081.1"/>
</dbReference>
<dbReference type="Proteomes" id="UP000019471">
    <property type="component" value="Unassembled WGS sequence"/>
</dbReference>
<organism evidence="8 9">
    <name type="scientific">Cladophialophora psammophila CBS 110553</name>
    <dbReference type="NCBI Taxonomy" id="1182543"/>
    <lineage>
        <taxon>Eukaryota</taxon>
        <taxon>Fungi</taxon>
        <taxon>Dikarya</taxon>
        <taxon>Ascomycota</taxon>
        <taxon>Pezizomycotina</taxon>
        <taxon>Eurotiomycetes</taxon>
        <taxon>Chaetothyriomycetidae</taxon>
        <taxon>Chaetothyriales</taxon>
        <taxon>Herpotrichiellaceae</taxon>
        <taxon>Cladophialophora</taxon>
    </lineage>
</organism>
<evidence type="ECO:0000256" key="4">
    <source>
        <dbReference type="ARBA" id="ARBA00022692"/>
    </source>
</evidence>
<evidence type="ECO:0000313" key="8">
    <source>
        <dbReference type="EMBL" id="EXJ73708.1"/>
    </source>
</evidence>
<dbReference type="Pfam" id="PF13641">
    <property type="entry name" value="Glyco_tranf_2_3"/>
    <property type="match status" value="1"/>
</dbReference>
<dbReference type="GeneID" id="19188198"/>
<evidence type="ECO:0000256" key="3">
    <source>
        <dbReference type="ARBA" id="ARBA00022679"/>
    </source>
</evidence>
<evidence type="ECO:0000256" key="5">
    <source>
        <dbReference type="ARBA" id="ARBA00022989"/>
    </source>
</evidence>
<gene>
    <name evidence="8" type="ORF">A1O5_03470</name>
</gene>
<evidence type="ECO:0000256" key="1">
    <source>
        <dbReference type="ARBA" id="ARBA00004370"/>
    </source>
</evidence>
<keyword evidence="3" id="KW-0808">Transferase</keyword>
<dbReference type="Gene3D" id="3.90.550.10">
    <property type="entry name" value="Spore Coat Polysaccharide Biosynthesis Protein SpsA, Chain A"/>
    <property type="match status" value="1"/>
</dbReference>
<accession>W9X0H2</accession>
<dbReference type="InterPro" id="IPR052427">
    <property type="entry name" value="Glycosyltrans_GT2/GT47"/>
</dbReference>
<dbReference type="InterPro" id="IPR029044">
    <property type="entry name" value="Nucleotide-diphossugar_trans"/>
</dbReference>
<dbReference type="OrthoDB" id="4392727at2759"/>
<evidence type="ECO:0000256" key="6">
    <source>
        <dbReference type="ARBA" id="ARBA00023136"/>
    </source>
</evidence>
<keyword evidence="2" id="KW-0328">Glycosyltransferase</keyword>
<keyword evidence="6" id="KW-0472">Membrane</keyword>
<reference evidence="8 9" key="1">
    <citation type="submission" date="2013-03" db="EMBL/GenBank/DDBJ databases">
        <title>The Genome Sequence of Cladophialophora psammophila CBS 110553.</title>
        <authorList>
            <consortium name="The Broad Institute Genomics Platform"/>
            <person name="Cuomo C."/>
            <person name="de Hoog S."/>
            <person name="Gorbushina A."/>
            <person name="Walker B."/>
            <person name="Young S.K."/>
            <person name="Zeng Q."/>
            <person name="Gargeya S."/>
            <person name="Fitzgerald M."/>
            <person name="Haas B."/>
            <person name="Abouelleil A."/>
            <person name="Allen A.W."/>
            <person name="Alvarado L."/>
            <person name="Arachchi H.M."/>
            <person name="Berlin A.M."/>
            <person name="Chapman S.B."/>
            <person name="Gainer-Dewar J."/>
            <person name="Goldberg J."/>
            <person name="Griggs A."/>
            <person name="Gujja S."/>
            <person name="Hansen M."/>
            <person name="Howarth C."/>
            <person name="Imamovic A."/>
            <person name="Ireland A."/>
            <person name="Larimer J."/>
            <person name="McCowan C."/>
            <person name="Murphy C."/>
            <person name="Pearson M."/>
            <person name="Poon T.W."/>
            <person name="Priest M."/>
            <person name="Roberts A."/>
            <person name="Saif S."/>
            <person name="Shea T."/>
            <person name="Sisk P."/>
            <person name="Sykes S."/>
            <person name="Wortman J."/>
            <person name="Nusbaum C."/>
            <person name="Birren B."/>
        </authorList>
    </citation>
    <scope>NUCLEOTIDE SEQUENCE [LARGE SCALE GENOMIC DNA]</scope>
    <source>
        <strain evidence="8 9">CBS 110553</strain>
    </source>
</reference>
<comment type="caution">
    <text evidence="8">The sequence shown here is derived from an EMBL/GenBank/DDBJ whole genome shotgun (WGS) entry which is preliminary data.</text>
</comment>
<dbReference type="GO" id="GO:0016020">
    <property type="term" value="C:membrane"/>
    <property type="evidence" value="ECO:0007669"/>
    <property type="project" value="UniProtKB-SubCell"/>
</dbReference>
<comment type="subcellular location">
    <subcellularLocation>
        <location evidence="1">Membrane</location>
    </subcellularLocation>
</comment>
<keyword evidence="4" id="KW-0812">Transmembrane</keyword>
<dbReference type="AlphaFoldDB" id="W9X0H2"/>
<dbReference type="GO" id="GO:0016757">
    <property type="term" value="F:glycosyltransferase activity"/>
    <property type="evidence" value="ECO:0007669"/>
    <property type="project" value="UniProtKB-KW"/>
</dbReference>
<dbReference type="PANTHER" id="PTHR47844:SF1">
    <property type="entry name" value="EXOSTOSIN-LIKE 2"/>
    <property type="match status" value="1"/>
</dbReference>
<dbReference type="PANTHER" id="PTHR47844">
    <property type="entry name" value="SYNTHASE CPS1, PUTATIVE (AFU_ORTHOLOGUE AFUA_7G02500)-RELATED"/>
    <property type="match status" value="1"/>
</dbReference>
<protein>
    <recommendedName>
        <fullName evidence="10">Glycosyltransferase 2-like domain-containing protein</fullName>
    </recommendedName>
</protein>
<dbReference type="EMBL" id="AMGX01000004">
    <property type="protein sequence ID" value="EXJ73708.1"/>
    <property type="molecule type" value="Genomic_DNA"/>
</dbReference>